<dbReference type="AlphaFoldDB" id="A0A9P8V111"/>
<feature type="transmembrane region" description="Helical" evidence="1">
    <location>
        <begin position="16"/>
        <end position="36"/>
    </location>
</feature>
<evidence type="ECO:0000313" key="3">
    <source>
        <dbReference type="Proteomes" id="UP000770015"/>
    </source>
</evidence>
<evidence type="ECO:0000313" key="2">
    <source>
        <dbReference type="EMBL" id="KAH6661554.1"/>
    </source>
</evidence>
<organism evidence="2 3">
    <name type="scientific">Plectosphaerella plurivora</name>
    <dbReference type="NCBI Taxonomy" id="936078"/>
    <lineage>
        <taxon>Eukaryota</taxon>
        <taxon>Fungi</taxon>
        <taxon>Dikarya</taxon>
        <taxon>Ascomycota</taxon>
        <taxon>Pezizomycotina</taxon>
        <taxon>Sordariomycetes</taxon>
        <taxon>Hypocreomycetidae</taxon>
        <taxon>Glomerellales</taxon>
        <taxon>Plectosphaerellaceae</taxon>
        <taxon>Plectosphaerella</taxon>
    </lineage>
</organism>
<proteinExistence type="predicted"/>
<gene>
    <name evidence="2" type="ORF">F5X68DRAFT_266318</name>
</gene>
<keyword evidence="1" id="KW-0812">Transmembrane</keyword>
<keyword evidence="1" id="KW-1133">Transmembrane helix</keyword>
<comment type="caution">
    <text evidence="2">The sequence shown here is derived from an EMBL/GenBank/DDBJ whole genome shotgun (WGS) entry which is preliminary data.</text>
</comment>
<dbReference type="EMBL" id="JAGSXJ010000051">
    <property type="protein sequence ID" value="KAH6661554.1"/>
    <property type="molecule type" value="Genomic_DNA"/>
</dbReference>
<dbReference type="OrthoDB" id="5017649at2759"/>
<dbReference type="Proteomes" id="UP000770015">
    <property type="component" value="Unassembled WGS sequence"/>
</dbReference>
<keyword evidence="1" id="KW-0472">Membrane</keyword>
<name>A0A9P8V111_9PEZI</name>
<accession>A0A9P8V111</accession>
<keyword evidence="3" id="KW-1185">Reference proteome</keyword>
<evidence type="ECO:0000256" key="1">
    <source>
        <dbReference type="SAM" id="Phobius"/>
    </source>
</evidence>
<sequence>MSAGTGGSKVLGFLDILIKLLATGALVGILVILYMLNENLSKFNKGQDSLRVSMVLGSKLVFVSGVDFEHILYGSTGVTSCPLFEILNSDWDIERRVGDNTTPLYHAYAIQCGGDETLALCKDEILRDLDLPKNELFPQELRQAKRMMDDGEKICTQIATEGPKEGAVKEEWNELVRHRDNALAELPQILHKAFGHGDDFFFVNGRLRFSLRMLMGNSHGFPPPGRLPTDYWYAMDTSELRAELSALLPLAERLDRQQQIMDSA</sequence>
<protein>
    <submittedName>
        <fullName evidence="2">Uncharacterized protein</fullName>
    </submittedName>
</protein>
<reference evidence="2" key="1">
    <citation type="journal article" date="2021" name="Nat. Commun.">
        <title>Genetic determinants of endophytism in the Arabidopsis root mycobiome.</title>
        <authorList>
            <person name="Mesny F."/>
            <person name="Miyauchi S."/>
            <person name="Thiergart T."/>
            <person name="Pickel B."/>
            <person name="Atanasova L."/>
            <person name="Karlsson M."/>
            <person name="Huettel B."/>
            <person name="Barry K.W."/>
            <person name="Haridas S."/>
            <person name="Chen C."/>
            <person name="Bauer D."/>
            <person name="Andreopoulos W."/>
            <person name="Pangilinan J."/>
            <person name="LaButti K."/>
            <person name="Riley R."/>
            <person name="Lipzen A."/>
            <person name="Clum A."/>
            <person name="Drula E."/>
            <person name="Henrissat B."/>
            <person name="Kohler A."/>
            <person name="Grigoriev I.V."/>
            <person name="Martin F.M."/>
            <person name="Hacquard S."/>
        </authorList>
    </citation>
    <scope>NUCLEOTIDE SEQUENCE</scope>
    <source>
        <strain evidence="2">MPI-SDFR-AT-0117</strain>
    </source>
</reference>